<dbReference type="EMBL" id="CP003282">
    <property type="protein sequence ID" value="AFG38675.1"/>
    <property type="molecule type" value="Genomic_DNA"/>
</dbReference>
<organism evidence="6 7">
    <name type="scientific">Spirochaeta africana (strain ATCC 700263 / DSM 8902 / Z-7692)</name>
    <dbReference type="NCBI Taxonomy" id="889378"/>
    <lineage>
        <taxon>Bacteria</taxon>
        <taxon>Pseudomonadati</taxon>
        <taxon>Spirochaetota</taxon>
        <taxon>Spirochaetia</taxon>
        <taxon>Spirochaetales</taxon>
        <taxon>Spirochaetaceae</taxon>
        <taxon>Spirochaeta</taxon>
    </lineage>
</organism>
<keyword evidence="4" id="KW-0732">Signal</keyword>
<dbReference type="GO" id="GO:1904680">
    <property type="term" value="F:peptide transmembrane transporter activity"/>
    <property type="evidence" value="ECO:0007669"/>
    <property type="project" value="TreeGrafter"/>
</dbReference>
<comment type="similarity">
    <text evidence="2">Belongs to the bacterial solute-binding protein 5 family.</text>
</comment>
<evidence type="ECO:0000313" key="6">
    <source>
        <dbReference type="EMBL" id="AFG38675.1"/>
    </source>
</evidence>
<dbReference type="GO" id="GO:0030288">
    <property type="term" value="C:outer membrane-bounded periplasmic space"/>
    <property type="evidence" value="ECO:0007669"/>
    <property type="project" value="UniProtKB-ARBA"/>
</dbReference>
<accession>H9UMD2</accession>
<dbReference type="OrthoDB" id="9801912at2"/>
<protein>
    <submittedName>
        <fullName evidence="6">ABC-type oligopeptide transport system, periplasmic component</fullName>
    </submittedName>
</protein>
<dbReference type="Pfam" id="PF00496">
    <property type="entry name" value="SBP_bac_5"/>
    <property type="match status" value="1"/>
</dbReference>
<dbReference type="PATRIC" id="fig|889378.3.peg.2623"/>
<proteinExistence type="inferred from homology"/>
<dbReference type="GO" id="GO:0015833">
    <property type="term" value="P:peptide transport"/>
    <property type="evidence" value="ECO:0007669"/>
    <property type="project" value="TreeGrafter"/>
</dbReference>
<name>H9UMD2_SPIAZ</name>
<dbReference type="GO" id="GO:0043190">
    <property type="term" value="C:ATP-binding cassette (ABC) transporter complex"/>
    <property type="evidence" value="ECO:0007669"/>
    <property type="project" value="InterPro"/>
</dbReference>
<dbReference type="HOGENOM" id="CLU_017028_0_3_12"/>
<sequence>MRSRFHSQQTVLLVWGVILLLSPVYRSFASTITAPDIDRTLRVSSFPGEIQLDPLRTYTSLEAQLYTAIYEGLVTPDPVTLRPIPGIARTWQTSEGGTVYSFELRQSARFADGTRITAEHFRDTFLAHLDPENPSPFSGFLDVVQGARDYRNGRGSAADVGIIAETPQRLRVELTHPAPYFLDLLAHQSMVVVHPADLPGAQKNEDTHPIGSGPFKITTFTPEELRLSRNPHYWEYNRIDLEEILISFTDDTAAVAEDFNSGKIQWSMGNFSYLAINNPDFVMANPLFSTSFFFFNHRQPEYRDPAVRRALALLMPWEELRSEQVYFSPTSQLIPEVPGFPAVSGIEESSIEDARRLLREAGHPDGEGLPALVIRIPSGGEHRRLAELIQAAIAGNTGIPVELEIIPGAEGYYDRLDDSDYTIASITWIGDYLDPLTFLMLFISDSGINESGYDNPAYDELIERSHRADRDQRRELLAEAERMLLQEGTVWPISHTVAFHLVNTQELEGWFPTALDIHPFKFMRRIEFLPGPGITQGYQFDEP</sequence>
<evidence type="ECO:0000256" key="2">
    <source>
        <dbReference type="ARBA" id="ARBA00005695"/>
    </source>
</evidence>
<gene>
    <name evidence="6" type="ordered locus">Spiaf_2649</name>
</gene>
<dbReference type="SUPFAM" id="SSF53850">
    <property type="entry name" value="Periplasmic binding protein-like II"/>
    <property type="match status" value="1"/>
</dbReference>
<reference evidence="7" key="1">
    <citation type="journal article" date="2013" name="Stand. Genomic Sci.">
        <title>Complete genome sequence of the halophilic bacterium Spirochaeta africana type strain (Z-7692(T)) from the alkaline Lake Magadi in the East African Rift.</title>
        <authorList>
            <person name="Liolos K."/>
            <person name="Abt B."/>
            <person name="Scheuner C."/>
            <person name="Teshima H."/>
            <person name="Held B."/>
            <person name="Lapidus A."/>
            <person name="Nolan M."/>
            <person name="Lucas S."/>
            <person name="Deshpande S."/>
            <person name="Cheng J.F."/>
            <person name="Tapia R."/>
            <person name="Goodwin L.A."/>
            <person name="Pitluck S."/>
            <person name="Pagani I."/>
            <person name="Ivanova N."/>
            <person name="Mavromatis K."/>
            <person name="Mikhailova N."/>
            <person name="Huntemann M."/>
            <person name="Pati A."/>
            <person name="Chen A."/>
            <person name="Palaniappan K."/>
            <person name="Land M."/>
            <person name="Rohde M."/>
            <person name="Tindall B.J."/>
            <person name="Detter J.C."/>
            <person name="Goker M."/>
            <person name="Bristow J."/>
            <person name="Eisen J.A."/>
            <person name="Markowitz V."/>
            <person name="Hugenholtz P."/>
            <person name="Woyke T."/>
            <person name="Klenk H.P."/>
            <person name="Kyrpides N.C."/>
        </authorList>
    </citation>
    <scope>NUCLEOTIDE SEQUENCE</scope>
    <source>
        <strain evidence="7">ATCC 700263 / DSM 8902 / Z-7692</strain>
    </source>
</reference>
<dbReference type="RefSeq" id="WP_014456657.1">
    <property type="nucleotide sequence ID" value="NC_017098.1"/>
</dbReference>
<feature type="domain" description="Solute-binding protein family 5" evidence="5">
    <location>
        <begin position="83"/>
        <end position="449"/>
    </location>
</feature>
<dbReference type="Gene3D" id="3.90.76.10">
    <property type="entry name" value="Dipeptide-binding Protein, Domain 1"/>
    <property type="match status" value="1"/>
</dbReference>
<comment type="subcellular location">
    <subcellularLocation>
        <location evidence="1">Cell envelope</location>
    </subcellularLocation>
</comment>
<dbReference type="InterPro" id="IPR030678">
    <property type="entry name" value="Peptide/Ni-bd"/>
</dbReference>
<dbReference type="AlphaFoldDB" id="H9UMD2"/>
<evidence type="ECO:0000313" key="7">
    <source>
        <dbReference type="Proteomes" id="UP000007383"/>
    </source>
</evidence>
<keyword evidence="3" id="KW-0813">Transport</keyword>
<dbReference type="InterPro" id="IPR039424">
    <property type="entry name" value="SBP_5"/>
</dbReference>
<dbReference type="Gene3D" id="3.10.105.10">
    <property type="entry name" value="Dipeptide-binding Protein, Domain 3"/>
    <property type="match status" value="1"/>
</dbReference>
<dbReference type="Proteomes" id="UP000007383">
    <property type="component" value="Chromosome"/>
</dbReference>
<keyword evidence="7" id="KW-1185">Reference proteome</keyword>
<dbReference type="STRING" id="889378.Spiaf_2649"/>
<dbReference type="PANTHER" id="PTHR30290:SF10">
    <property type="entry name" value="PERIPLASMIC OLIGOPEPTIDE-BINDING PROTEIN-RELATED"/>
    <property type="match status" value="1"/>
</dbReference>
<dbReference type="Gene3D" id="3.40.190.10">
    <property type="entry name" value="Periplasmic binding protein-like II"/>
    <property type="match status" value="1"/>
</dbReference>
<dbReference type="CDD" id="cd08504">
    <property type="entry name" value="PBP2_OppA"/>
    <property type="match status" value="1"/>
</dbReference>
<dbReference type="PIRSF" id="PIRSF002741">
    <property type="entry name" value="MppA"/>
    <property type="match status" value="1"/>
</dbReference>
<evidence type="ECO:0000256" key="1">
    <source>
        <dbReference type="ARBA" id="ARBA00004196"/>
    </source>
</evidence>
<dbReference type="eggNOG" id="COG4166">
    <property type="taxonomic scope" value="Bacteria"/>
</dbReference>
<dbReference type="KEGG" id="sfc:Spiaf_2649"/>
<evidence type="ECO:0000256" key="3">
    <source>
        <dbReference type="ARBA" id="ARBA00022448"/>
    </source>
</evidence>
<evidence type="ECO:0000259" key="5">
    <source>
        <dbReference type="Pfam" id="PF00496"/>
    </source>
</evidence>
<dbReference type="InterPro" id="IPR000914">
    <property type="entry name" value="SBP_5_dom"/>
</dbReference>
<dbReference type="PANTHER" id="PTHR30290">
    <property type="entry name" value="PERIPLASMIC BINDING COMPONENT OF ABC TRANSPORTER"/>
    <property type="match status" value="1"/>
</dbReference>
<evidence type="ECO:0000256" key="4">
    <source>
        <dbReference type="ARBA" id="ARBA00022729"/>
    </source>
</evidence>